<reference evidence="2 3" key="1">
    <citation type="submission" date="2019-09" db="EMBL/GenBank/DDBJ databases">
        <title>Taxonomic organization of the family Brucellaceae based on a phylogenomic approach.</title>
        <authorList>
            <person name="Leclercq S."/>
            <person name="Cloeckaert A."/>
            <person name="Zygmunt M.S."/>
        </authorList>
    </citation>
    <scope>NUCLEOTIDE SEQUENCE [LARGE SCALE GENOMIC DNA]</scope>
    <source>
        <strain evidence="2 3">CCUG 34461</strain>
    </source>
</reference>
<accession>A0A6I0DLY9</accession>
<comment type="caution">
    <text evidence="2">The sequence shown here is derived from an EMBL/GenBank/DDBJ whole genome shotgun (WGS) entry which is preliminary data.</text>
</comment>
<evidence type="ECO:0000313" key="3">
    <source>
        <dbReference type="Proteomes" id="UP000441102"/>
    </source>
</evidence>
<keyword evidence="1" id="KW-1133">Transmembrane helix</keyword>
<keyword evidence="1" id="KW-0472">Membrane</keyword>
<gene>
    <name evidence="2" type="ORF">F9L06_23975</name>
</gene>
<evidence type="ECO:0000313" key="2">
    <source>
        <dbReference type="EMBL" id="KAB2790821.1"/>
    </source>
</evidence>
<protein>
    <submittedName>
        <fullName evidence="2">Uncharacterized protein</fullName>
    </submittedName>
</protein>
<evidence type="ECO:0000256" key="1">
    <source>
        <dbReference type="SAM" id="Phobius"/>
    </source>
</evidence>
<name>A0A6I0DLY9_BRUAN</name>
<dbReference type="EMBL" id="WBWX01000016">
    <property type="protein sequence ID" value="KAB2790821.1"/>
    <property type="molecule type" value="Genomic_DNA"/>
</dbReference>
<dbReference type="Proteomes" id="UP000441102">
    <property type="component" value="Unassembled WGS sequence"/>
</dbReference>
<keyword evidence="1" id="KW-0812">Transmembrane</keyword>
<feature type="transmembrane region" description="Helical" evidence="1">
    <location>
        <begin position="93"/>
        <end position="112"/>
    </location>
</feature>
<feature type="transmembrane region" description="Helical" evidence="1">
    <location>
        <begin position="118"/>
        <end position="138"/>
    </location>
</feature>
<sequence>MADREKKERFGVFGRYVRWRAQSYQDVGRGARQGYKAAKDGLGAFRTYPKPEEGGFSFQDDDGGYRRFWHLVGDLGEDDIQAAIYKWDRENSIFLGSAAVCLALIPTLYFFYTLSLTGIFSLILLSCAFFLLAVRASYRGWQIRQRRMGSMREFLFGKNRGSTEIRKVTDD</sequence>
<organism evidence="2 3">
    <name type="scientific">Brucella anthropi</name>
    <name type="common">Ochrobactrum anthropi</name>
    <dbReference type="NCBI Taxonomy" id="529"/>
    <lineage>
        <taxon>Bacteria</taxon>
        <taxon>Pseudomonadati</taxon>
        <taxon>Pseudomonadota</taxon>
        <taxon>Alphaproteobacteria</taxon>
        <taxon>Hyphomicrobiales</taxon>
        <taxon>Brucellaceae</taxon>
        <taxon>Brucella/Ochrobactrum group</taxon>
        <taxon>Brucella</taxon>
    </lineage>
</organism>
<dbReference type="AlphaFoldDB" id="A0A6I0DLY9"/>
<dbReference type="RefSeq" id="WP_109989708.1">
    <property type="nucleotide sequence ID" value="NZ_CP008817.1"/>
</dbReference>
<proteinExistence type="predicted"/>
<dbReference type="KEGG" id="oah:DR92_4415"/>